<evidence type="ECO:0000313" key="2">
    <source>
        <dbReference type="EMBL" id="KAK3776059.1"/>
    </source>
</evidence>
<dbReference type="GO" id="GO:0005576">
    <property type="term" value="C:extracellular region"/>
    <property type="evidence" value="ECO:0007669"/>
    <property type="project" value="InterPro"/>
</dbReference>
<dbReference type="EMBL" id="JAWDGP010003248">
    <property type="protein sequence ID" value="KAK3776059.1"/>
    <property type="molecule type" value="Genomic_DNA"/>
</dbReference>
<dbReference type="InterPro" id="IPR018244">
    <property type="entry name" value="Allrgn_V5/Tpx1_CS"/>
</dbReference>
<dbReference type="InterPro" id="IPR035940">
    <property type="entry name" value="CAP_sf"/>
</dbReference>
<reference evidence="2" key="1">
    <citation type="journal article" date="2023" name="G3 (Bethesda)">
        <title>A reference genome for the long-term kleptoplast-retaining sea slug Elysia crispata morphotype clarki.</title>
        <authorList>
            <person name="Eastman K.E."/>
            <person name="Pendleton A.L."/>
            <person name="Shaikh M.A."/>
            <person name="Suttiyut T."/>
            <person name="Ogas R."/>
            <person name="Tomko P."/>
            <person name="Gavelis G."/>
            <person name="Widhalm J.R."/>
            <person name="Wisecaver J.H."/>
        </authorList>
    </citation>
    <scope>NUCLEOTIDE SEQUENCE</scope>
    <source>
        <strain evidence="2">ECLA1</strain>
    </source>
</reference>
<dbReference type="AlphaFoldDB" id="A0AAE0ZV11"/>
<sequence length="180" mass="19987">MYRAQEYADKCVYGHSDSKFRQNIGGFAQLGENLYAQTNKLDLFVALEAWYNEINDYNYQTRACNAVCGHYTQNVWFSSYALGCGIKFCKPLNQPCGSNACLLWEYGYYVVCHYGPGGNVRGHHPFRKGKACSQCETDAVYCICGLCSKRPQIGSDSANSTMQANIIAAAAVAIFISVLF</sequence>
<dbReference type="SMART" id="SM00198">
    <property type="entry name" value="SCP"/>
    <property type="match status" value="1"/>
</dbReference>
<dbReference type="SUPFAM" id="SSF55797">
    <property type="entry name" value="PR-1-like"/>
    <property type="match status" value="1"/>
</dbReference>
<organism evidence="2 3">
    <name type="scientific">Elysia crispata</name>
    <name type="common">lettuce slug</name>
    <dbReference type="NCBI Taxonomy" id="231223"/>
    <lineage>
        <taxon>Eukaryota</taxon>
        <taxon>Metazoa</taxon>
        <taxon>Spiralia</taxon>
        <taxon>Lophotrochozoa</taxon>
        <taxon>Mollusca</taxon>
        <taxon>Gastropoda</taxon>
        <taxon>Heterobranchia</taxon>
        <taxon>Euthyneura</taxon>
        <taxon>Panpulmonata</taxon>
        <taxon>Sacoglossa</taxon>
        <taxon>Placobranchoidea</taxon>
        <taxon>Plakobranchidae</taxon>
        <taxon>Elysia</taxon>
    </lineage>
</organism>
<dbReference type="PRINTS" id="PR00837">
    <property type="entry name" value="V5TPXLIKE"/>
</dbReference>
<dbReference type="PANTHER" id="PTHR10334">
    <property type="entry name" value="CYSTEINE-RICH SECRETORY PROTEIN-RELATED"/>
    <property type="match status" value="1"/>
</dbReference>
<gene>
    <name evidence="2" type="ORF">RRG08_046726</name>
</gene>
<accession>A0AAE0ZV11</accession>
<name>A0AAE0ZV11_9GAST</name>
<dbReference type="Gene3D" id="3.40.33.10">
    <property type="entry name" value="CAP"/>
    <property type="match status" value="1"/>
</dbReference>
<dbReference type="InterPro" id="IPR001283">
    <property type="entry name" value="CRISP-related"/>
</dbReference>
<comment type="caution">
    <text evidence="2">The sequence shown here is derived from an EMBL/GenBank/DDBJ whole genome shotgun (WGS) entry which is preliminary data.</text>
</comment>
<protein>
    <recommendedName>
        <fullName evidence="1">SCP domain-containing protein</fullName>
    </recommendedName>
</protein>
<evidence type="ECO:0000313" key="3">
    <source>
        <dbReference type="Proteomes" id="UP001283361"/>
    </source>
</evidence>
<dbReference type="PROSITE" id="PS01010">
    <property type="entry name" value="CRISP_2"/>
    <property type="match status" value="1"/>
</dbReference>
<dbReference type="Proteomes" id="UP001283361">
    <property type="component" value="Unassembled WGS sequence"/>
</dbReference>
<keyword evidence="3" id="KW-1185">Reference proteome</keyword>
<feature type="domain" description="SCP" evidence="1">
    <location>
        <begin position="1"/>
        <end position="122"/>
    </location>
</feature>
<evidence type="ECO:0000259" key="1">
    <source>
        <dbReference type="SMART" id="SM00198"/>
    </source>
</evidence>
<dbReference type="InterPro" id="IPR014044">
    <property type="entry name" value="CAP_dom"/>
</dbReference>
<proteinExistence type="predicted"/>
<dbReference type="Pfam" id="PF00188">
    <property type="entry name" value="CAP"/>
    <property type="match status" value="1"/>
</dbReference>